<dbReference type="STRING" id="81857.IV38_GL001017"/>
<dbReference type="Gene3D" id="2.160.10.10">
    <property type="entry name" value="Hexapeptide repeat proteins"/>
    <property type="match status" value="1"/>
</dbReference>
<evidence type="ECO:0000313" key="3">
    <source>
        <dbReference type="EMBL" id="KRN28812.1"/>
    </source>
</evidence>
<dbReference type="PANTHER" id="PTHR23416:SF23">
    <property type="entry name" value="ACETYLTRANSFERASE C18B11.09C-RELATED"/>
    <property type="match status" value="1"/>
</dbReference>
<gene>
    <name evidence="3" type="ORF">IV38_GL001017</name>
    <name evidence="4" type="ORF">IV40_GL000836</name>
</gene>
<evidence type="ECO:0000256" key="1">
    <source>
        <dbReference type="ARBA" id="ARBA00007274"/>
    </source>
</evidence>
<accession>A0A0R2FUC4</accession>
<dbReference type="InterPro" id="IPR051159">
    <property type="entry name" value="Hexapeptide_acetyltransf"/>
</dbReference>
<dbReference type="RefSeq" id="WP_057769027.1">
    <property type="nucleotide sequence ID" value="NZ_JQAT01000002.1"/>
</dbReference>
<evidence type="ECO:0000313" key="4">
    <source>
        <dbReference type="EMBL" id="KRN32778.1"/>
    </source>
</evidence>
<dbReference type="PATRIC" id="fig|81857.3.peg.1022"/>
<evidence type="ECO:0000313" key="6">
    <source>
        <dbReference type="Proteomes" id="UP000051751"/>
    </source>
</evidence>
<keyword evidence="5" id="KW-1185">Reference proteome</keyword>
<organism evidence="3 6">
    <name type="scientific">Lactobacillus selangorensis</name>
    <dbReference type="NCBI Taxonomy" id="81857"/>
    <lineage>
        <taxon>Bacteria</taxon>
        <taxon>Bacillati</taxon>
        <taxon>Bacillota</taxon>
        <taxon>Bacilli</taxon>
        <taxon>Lactobacillales</taxon>
        <taxon>Lactobacillaceae</taxon>
        <taxon>Lactobacillus</taxon>
    </lineage>
</organism>
<dbReference type="GO" id="GO:0008374">
    <property type="term" value="F:O-acyltransferase activity"/>
    <property type="evidence" value="ECO:0007669"/>
    <property type="project" value="TreeGrafter"/>
</dbReference>
<protein>
    <recommendedName>
        <fullName evidence="7">Acetyltransferase</fullName>
    </recommendedName>
</protein>
<dbReference type="Proteomes" id="UP000051751">
    <property type="component" value="Unassembled WGS sequence"/>
</dbReference>
<dbReference type="AlphaFoldDB" id="A0A0R2FUC4"/>
<dbReference type="EMBL" id="JQAT01000002">
    <property type="protein sequence ID" value="KRN28812.1"/>
    <property type="molecule type" value="Genomic_DNA"/>
</dbReference>
<dbReference type="OrthoDB" id="9812571at2"/>
<evidence type="ECO:0008006" key="7">
    <source>
        <dbReference type="Google" id="ProtNLM"/>
    </source>
</evidence>
<name>A0A0R2FUC4_9LACO</name>
<keyword evidence="2" id="KW-0808">Transferase</keyword>
<dbReference type="Pfam" id="PF00132">
    <property type="entry name" value="Hexapep"/>
    <property type="match status" value="1"/>
</dbReference>
<reference evidence="5 6" key="1">
    <citation type="journal article" date="2015" name="Genome Announc.">
        <title>Expanding the biotechnology potential of lactobacilli through comparative genomics of 213 strains and associated genera.</title>
        <authorList>
            <person name="Sun Z."/>
            <person name="Harris H.M."/>
            <person name="McCann A."/>
            <person name="Guo C."/>
            <person name="Argimon S."/>
            <person name="Zhang W."/>
            <person name="Yang X."/>
            <person name="Jeffery I.B."/>
            <person name="Cooney J.C."/>
            <person name="Kagawa T.F."/>
            <person name="Liu W."/>
            <person name="Song Y."/>
            <person name="Salvetti E."/>
            <person name="Wrobel A."/>
            <person name="Rasinkangas P."/>
            <person name="Parkhill J."/>
            <person name="Rea M.C."/>
            <person name="O'Sullivan O."/>
            <person name="Ritari J."/>
            <person name="Douillard F.P."/>
            <person name="Paul Ross R."/>
            <person name="Yang R."/>
            <person name="Briner A.E."/>
            <person name="Felis G.E."/>
            <person name="de Vos W.M."/>
            <person name="Barrangou R."/>
            <person name="Klaenhammer T.R."/>
            <person name="Caufield P.W."/>
            <person name="Cui Y."/>
            <person name="Zhang H."/>
            <person name="O'Toole P.W."/>
        </authorList>
    </citation>
    <scope>NUCLEOTIDE SEQUENCE [LARGE SCALE GENOMIC DNA]</scope>
    <source>
        <strain evidence="3 6">ATCC BAA-66</strain>
        <strain evidence="4 5">DSM 13344</strain>
    </source>
</reference>
<dbReference type="PANTHER" id="PTHR23416">
    <property type="entry name" value="SIALIC ACID SYNTHASE-RELATED"/>
    <property type="match status" value="1"/>
</dbReference>
<comment type="similarity">
    <text evidence="1">Belongs to the transferase hexapeptide repeat family.</text>
</comment>
<dbReference type="EMBL" id="JQAZ01000002">
    <property type="protein sequence ID" value="KRN32778.1"/>
    <property type="molecule type" value="Genomic_DNA"/>
</dbReference>
<dbReference type="InterPro" id="IPR001451">
    <property type="entry name" value="Hexapep"/>
</dbReference>
<comment type="caution">
    <text evidence="3">The sequence shown here is derived from an EMBL/GenBank/DDBJ whole genome shotgun (WGS) entry which is preliminary data.</text>
</comment>
<evidence type="ECO:0000256" key="2">
    <source>
        <dbReference type="ARBA" id="ARBA00022679"/>
    </source>
</evidence>
<evidence type="ECO:0000313" key="5">
    <source>
        <dbReference type="Proteomes" id="UP000051645"/>
    </source>
</evidence>
<dbReference type="SUPFAM" id="SSF51161">
    <property type="entry name" value="Trimeric LpxA-like enzymes"/>
    <property type="match status" value="1"/>
</dbReference>
<dbReference type="Proteomes" id="UP000051645">
    <property type="component" value="Unassembled WGS sequence"/>
</dbReference>
<sequence length="186" mass="20219">MEKWQAEMTADVWYADTLQMTAHRNQTRDQLAEISQIADNELRNGEYAKLLGHVGADFFVETGFSFSFGANITIGDDFYANKDVLLCDEGQITIGKHCKIGPRAAFYTPLHPLDAAKRRTGVEKVGPITLGDDVWIGGSATILPNVTLGNDVVVGAGSVVTKSFPNHVVIAGNPARIIRHLNQTGH</sequence>
<dbReference type="InterPro" id="IPR011004">
    <property type="entry name" value="Trimer_LpxA-like_sf"/>
</dbReference>
<proteinExistence type="inferred from homology"/>
<dbReference type="CDD" id="cd03357">
    <property type="entry name" value="LbH_MAT_GAT"/>
    <property type="match status" value="1"/>
</dbReference>